<dbReference type="PROSITE" id="PS00154">
    <property type="entry name" value="ATPASE_E1_E2"/>
    <property type="match status" value="1"/>
</dbReference>
<dbReference type="PANTHER" id="PTHR48085">
    <property type="entry name" value="CADMIUM/ZINC-TRANSPORTING ATPASE HMA2-RELATED"/>
    <property type="match status" value="1"/>
</dbReference>
<dbReference type="PRINTS" id="PR00119">
    <property type="entry name" value="CATATPASE"/>
</dbReference>
<feature type="transmembrane region" description="Helical" evidence="10">
    <location>
        <begin position="361"/>
        <end position="386"/>
    </location>
</feature>
<dbReference type="SFLD" id="SFLDS00003">
    <property type="entry name" value="Haloacid_Dehalogenase"/>
    <property type="match status" value="1"/>
</dbReference>
<dbReference type="InterPro" id="IPR023298">
    <property type="entry name" value="ATPase_P-typ_TM_dom_sf"/>
</dbReference>
<proteinExistence type="inferred from homology"/>
<evidence type="ECO:0000256" key="3">
    <source>
        <dbReference type="ARBA" id="ARBA00022692"/>
    </source>
</evidence>
<protein>
    <recommendedName>
        <fullName evidence="8">P-type Zn(2+) transporter</fullName>
        <ecNumber evidence="8">7.2.2.12</ecNumber>
    </recommendedName>
</protein>
<dbReference type="Pfam" id="PF00122">
    <property type="entry name" value="E1-E2_ATPase"/>
    <property type="match status" value="1"/>
</dbReference>
<comment type="similarity">
    <text evidence="2 10">Belongs to the cation transport ATPase (P-type) (TC 3.A.3) family. Type IB subfamily.</text>
</comment>
<dbReference type="InterPro" id="IPR059000">
    <property type="entry name" value="ATPase_P-type_domA"/>
</dbReference>
<dbReference type="GO" id="GO:0015086">
    <property type="term" value="F:cadmium ion transmembrane transporter activity"/>
    <property type="evidence" value="ECO:0007669"/>
    <property type="project" value="TreeGrafter"/>
</dbReference>
<gene>
    <name evidence="12" type="primary">cadA</name>
    <name evidence="12" type="ORF">ETAA1_33110</name>
</gene>
<dbReference type="NCBIfam" id="TIGR01512">
    <property type="entry name" value="ATPase-IB2_Cd"/>
    <property type="match status" value="1"/>
</dbReference>
<organism evidence="12 13">
    <name type="scientific">Urbifossiella limnaea</name>
    <dbReference type="NCBI Taxonomy" id="2528023"/>
    <lineage>
        <taxon>Bacteria</taxon>
        <taxon>Pseudomonadati</taxon>
        <taxon>Planctomycetota</taxon>
        <taxon>Planctomycetia</taxon>
        <taxon>Gemmatales</taxon>
        <taxon>Gemmataceae</taxon>
        <taxon>Urbifossiella</taxon>
    </lineage>
</organism>
<dbReference type="InterPro" id="IPR027256">
    <property type="entry name" value="P-typ_ATPase_IB"/>
</dbReference>
<dbReference type="Gene3D" id="2.70.150.10">
    <property type="entry name" value="Calcium-transporting ATPase, cytoplasmic transduction domain A"/>
    <property type="match status" value="1"/>
</dbReference>
<dbReference type="InterPro" id="IPR023299">
    <property type="entry name" value="ATPase_P-typ_cyto_dom_N"/>
</dbReference>
<feature type="transmembrane region" description="Helical" evidence="10">
    <location>
        <begin position="123"/>
        <end position="145"/>
    </location>
</feature>
<comment type="subcellular location">
    <subcellularLocation>
        <location evidence="10">Cell membrane</location>
    </subcellularLocation>
    <subcellularLocation>
        <location evidence="1">Membrane</location>
    </subcellularLocation>
</comment>
<dbReference type="Gene3D" id="3.40.1110.10">
    <property type="entry name" value="Calcium-transporting ATPase, cytoplasmic domain N"/>
    <property type="match status" value="1"/>
</dbReference>
<dbReference type="GO" id="GO:0005886">
    <property type="term" value="C:plasma membrane"/>
    <property type="evidence" value="ECO:0007669"/>
    <property type="project" value="UniProtKB-SubCell"/>
</dbReference>
<evidence type="ECO:0000256" key="2">
    <source>
        <dbReference type="ARBA" id="ARBA00006024"/>
    </source>
</evidence>
<dbReference type="RefSeq" id="WP_202920173.1">
    <property type="nucleotide sequence ID" value="NZ_CP036273.1"/>
</dbReference>
<evidence type="ECO:0000256" key="7">
    <source>
        <dbReference type="ARBA" id="ARBA00023136"/>
    </source>
</evidence>
<feature type="domain" description="P-type ATPase A" evidence="11">
    <location>
        <begin position="210"/>
        <end position="310"/>
    </location>
</feature>
<feature type="transmembrane region" description="Helical" evidence="10">
    <location>
        <begin position="179"/>
        <end position="198"/>
    </location>
</feature>
<evidence type="ECO:0000256" key="5">
    <source>
        <dbReference type="ARBA" id="ARBA00022967"/>
    </source>
</evidence>
<keyword evidence="10" id="KW-1003">Cell membrane</keyword>
<keyword evidence="6 10" id="KW-1133">Transmembrane helix</keyword>
<evidence type="ECO:0000313" key="13">
    <source>
        <dbReference type="Proteomes" id="UP000319576"/>
    </source>
</evidence>
<evidence type="ECO:0000256" key="1">
    <source>
        <dbReference type="ARBA" id="ARBA00004370"/>
    </source>
</evidence>
<dbReference type="InterPro" id="IPR018303">
    <property type="entry name" value="ATPase_P-typ_P_site"/>
</dbReference>
<feature type="transmembrane region" description="Helical" evidence="10">
    <location>
        <begin position="672"/>
        <end position="690"/>
    </location>
</feature>
<keyword evidence="13" id="KW-1185">Reference proteome</keyword>
<evidence type="ECO:0000313" key="12">
    <source>
        <dbReference type="EMBL" id="QDU21344.1"/>
    </source>
</evidence>
<keyword evidence="3 10" id="KW-0812">Transmembrane</keyword>
<dbReference type="InterPro" id="IPR036412">
    <property type="entry name" value="HAD-like_sf"/>
</dbReference>
<evidence type="ECO:0000256" key="8">
    <source>
        <dbReference type="ARBA" id="ARBA00039097"/>
    </source>
</evidence>
<dbReference type="GO" id="GO:0016463">
    <property type="term" value="F:P-type zinc transporter activity"/>
    <property type="evidence" value="ECO:0007669"/>
    <property type="project" value="UniProtKB-EC"/>
</dbReference>
<keyword evidence="10" id="KW-0547">Nucleotide-binding</keyword>
<dbReference type="SFLD" id="SFLDG00002">
    <property type="entry name" value="C1.7:_P-type_atpase_like"/>
    <property type="match status" value="1"/>
</dbReference>
<keyword evidence="5" id="KW-1278">Translocase</keyword>
<dbReference type="GO" id="GO:0046872">
    <property type="term" value="F:metal ion binding"/>
    <property type="evidence" value="ECO:0007669"/>
    <property type="project" value="UniProtKB-KW"/>
</dbReference>
<dbReference type="SUPFAM" id="SSF55008">
    <property type="entry name" value="HMA, heavy metal-associated domain"/>
    <property type="match status" value="1"/>
</dbReference>
<dbReference type="PRINTS" id="PR00941">
    <property type="entry name" value="CDATPASE"/>
</dbReference>
<keyword evidence="10" id="KW-0067">ATP-binding</keyword>
<sequence>MSAESAPRTFRIRGMDCAEEVAVLKREVGPVVGGEANLAFDVLNAKMTVAAGAPTERVAEAVARSGMTAEPWRDESTALAPEGFWERNRRTLLTAASAGCLLAAMAAHAARDGIHAAFLDENAATPAAVVLLYLLGIVAGVWTVLPKAWVAARRLRPDMNLLMVVAVAGAVGIGQWAEAATVAFLFALSLALEAWSVGRARNAVRALMALTPPAARLVHPDGREEAVPPDRVPVGARFLVRPGDCVPLDGRVIAGAGGVDQAPITGESVPVPKGPGDEVYAGTINGDGALTVESTKPAADTTLARITRMVGEAQAKRAPSEQWVETFARYYTPAVMALAALVLLVPPLALGASWADWLYRALVLLVIACPCALVISTPVSVVAALAAAARNGVLVKGGVFVEAPARLRAVALDKTGTLTRGRPTVAEVVALAGHTESELLERAAALEARSTHPLAHAILAHAKERGVAVPEVEDFRILPGKGATGRVRGTEYWVGSHRYLEERGQETPEVHARLEELASSGKAVVVVGNDRHVCGFLALADTVRPEARQAVADLHAAGVQHVVMLTGDNRGTADAVARTTGVDEVYAELLPADKVGKVEELVAKYGSVAMVGDGVNDAPAMGRATIGIAMGAIGTDAAIETADIALMSDDLTKLPWLVRHSRRALTVIRQNIIFALTVKAVFLVLTLAGVSSMWAAVAADSGATLLVVANALRLLRAGR</sequence>
<feature type="transmembrane region" description="Helical" evidence="10">
    <location>
        <begin position="92"/>
        <end position="111"/>
    </location>
</feature>
<evidence type="ECO:0000256" key="9">
    <source>
        <dbReference type="ARBA" id="ARBA00047308"/>
    </source>
</evidence>
<dbReference type="SUPFAM" id="SSF56784">
    <property type="entry name" value="HAD-like"/>
    <property type="match status" value="1"/>
</dbReference>
<evidence type="ECO:0000256" key="6">
    <source>
        <dbReference type="ARBA" id="ARBA00022989"/>
    </source>
</evidence>
<keyword evidence="7 10" id="KW-0472">Membrane</keyword>
<evidence type="ECO:0000256" key="4">
    <source>
        <dbReference type="ARBA" id="ARBA00022723"/>
    </source>
</evidence>
<dbReference type="NCBIfam" id="TIGR01525">
    <property type="entry name" value="ATPase-IB_hvy"/>
    <property type="match status" value="1"/>
</dbReference>
<accession>A0A517XV39</accession>
<comment type="catalytic activity">
    <reaction evidence="9">
        <text>Zn(2+)(in) + ATP + H2O = Zn(2+)(out) + ADP + phosphate + H(+)</text>
        <dbReference type="Rhea" id="RHEA:20621"/>
        <dbReference type="ChEBI" id="CHEBI:15377"/>
        <dbReference type="ChEBI" id="CHEBI:15378"/>
        <dbReference type="ChEBI" id="CHEBI:29105"/>
        <dbReference type="ChEBI" id="CHEBI:30616"/>
        <dbReference type="ChEBI" id="CHEBI:43474"/>
        <dbReference type="ChEBI" id="CHEBI:456216"/>
        <dbReference type="EC" id="7.2.2.12"/>
    </reaction>
</comment>
<dbReference type="SUPFAM" id="SSF81653">
    <property type="entry name" value="Calcium ATPase, transduction domain A"/>
    <property type="match status" value="1"/>
</dbReference>
<keyword evidence="4 10" id="KW-0479">Metal-binding</keyword>
<dbReference type="Proteomes" id="UP000319576">
    <property type="component" value="Chromosome"/>
</dbReference>
<evidence type="ECO:0000256" key="10">
    <source>
        <dbReference type="RuleBase" id="RU362081"/>
    </source>
</evidence>
<dbReference type="InterPro" id="IPR036163">
    <property type="entry name" value="HMA_dom_sf"/>
</dbReference>
<dbReference type="GO" id="GO:0005524">
    <property type="term" value="F:ATP binding"/>
    <property type="evidence" value="ECO:0007669"/>
    <property type="project" value="UniProtKB-UniRule"/>
</dbReference>
<dbReference type="NCBIfam" id="TIGR01494">
    <property type="entry name" value="ATPase_P-type"/>
    <property type="match status" value="1"/>
</dbReference>
<dbReference type="Gene3D" id="3.40.50.1000">
    <property type="entry name" value="HAD superfamily/HAD-like"/>
    <property type="match status" value="1"/>
</dbReference>
<dbReference type="InterPro" id="IPR008250">
    <property type="entry name" value="ATPase_P-typ_transduc_dom_A_sf"/>
</dbReference>
<dbReference type="FunFam" id="2.70.150.10:FF:000002">
    <property type="entry name" value="Copper-transporting ATPase 1, putative"/>
    <property type="match status" value="1"/>
</dbReference>
<feature type="transmembrane region" description="Helical" evidence="10">
    <location>
        <begin position="157"/>
        <end position="173"/>
    </location>
</feature>
<dbReference type="SFLD" id="SFLDF00027">
    <property type="entry name" value="p-type_atpase"/>
    <property type="match status" value="1"/>
</dbReference>
<name>A0A517XV39_9BACT</name>
<evidence type="ECO:0000259" key="11">
    <source>
        <dbReference type="Pfam" id="PF00122"/>
    </source>
</evidence>
<dbReference type="InterPro" id="IPR044492">
    <property type="entry name" value="P_typ_ATPase_HD_dom"/>
</dbReference>
<dbReference type="Pfam" id="PF00702">
    <property type="entry name" value="Hydrolase"/>
    <property type="match status" value="1"/>
</dbReference>
<dbReference type="InterPro" id="IPR023214">
    <property type="entry name" value="HAD_sf"/>
</dbReference>
<dbReference type="EC" id="7.2.2.12" evidence="8"/>
<dbReference type="GO" id="GO:0016887">
    <property type="term" value="F:ATP hydrolysis activity"/>
    <property type="evidence" value="ECO:0007669"/>
    <property type="project" value="InterPro"/>
</dbReference>
<dbReference type="EMBL" id="CP036273">
    <property type="protein sequence ID" value="QDU21344.1"/>
    <property type="molecule type" value="Genomic_DNA"/>
</dbReference>
<reference evidence="12 13" key="1">
    <citation type="submission" date="2019-02" db="EMBL/GenBank/DDBJ databases">
        <title>Deep-cultivation of Planctomycetes and their phenomic and genomic characterization uncovers novel biology.</title>
        <authorList>
            <person name="Wiegand S."/>
            <person name="Jogler M."/>
            <person name="Boedeker C."/>
            <person name="Pinto D."/>
            <person name="Vollmers J."/>
            <person name="Rivas-Marin E."/>
            <person name="Kohn T."/>
            <person name="Peeters S.H."/>
            <person name="Heuer A."/>
            <person name="Rast P."/>
            <person name="Oberbeckmann S."/>
            <person name="Bunk B."/>
            <person name="Jeske O."/>
            <person name="Meyerdierks A."/>
            <person name="Storesund J.E."/>
            <person name="Kallscheuer N."/>
            <person name="Luecker S."/>
            <person name="Lage O.M."/>
            <person name="Pohl T."/>
            <person name="Merkel B.J."/>
            <person name="Hornburger P."/>
            <person name="Mueller R.-W."/>
            <person name="Bruemmer F."/>
            <person name="Labrenz M."/>
            <person name="Spormann A.M."/>
            <person name="Op den Camp H."/>
            <person name="Overmann J."/>
            <person name="Amann R."/>
            <person name="Jetten M.S.M."/>
            <person name="Mascher T."/>
            <person name="Medema M.H."/>
            <person name="Devos D.P."/>
            <person name="Kaster A.-K."/>
            <person name="Ovreas L."/>
            <person name="Rohde M."/>
            <person name="Galperin M.Y."/>
            <person name="Jogler C."/>
        </authorList>
    </citation>
    <scope>NUCLEOTIDE SEQUENCE [LARGE SCALE GENOMIC DNA]</scope>
    <source>
        <strain evidence="12 13">ETA_A1</strain>
    </source>
</reference>
<keyword evidence="12" id="KW-0378">Hydrolase</keyword>
<dbReference type="PANTHER" id="PTHR48085:SF5">
    <property type="entry name" value="CADMIUM_ZINC-TRANSPORTING ATPASE HMA4-RELATED"/>
    <property type="match status" value="1"/>
</dbReference>
<dbReference type="InterPro" id="IPR051014">
    <property type="entry name" value="Cation_Transport_ATPase_IB"/>
</dbReference>
<feature type="transmembrane region" description="Helical" evidence="10">
    <location>
        <begin position="330"/>
        <end position="355"/>
    </location>
</feature>
<dbReference type="SUPFAM" id="SSF81665">
    <property type="entry name" value="Calcium ATPase, transmembrane domain M"/>
    <property type="match status" value="1"/>
</dbReference>
<dbReference type="KEGG" id="uli:ETAA1_33110"/>
<dbReference type="AlphaFoldDB" id="A0A517XV39"/>
<dbReference type="InterPro" id="IPR001757">
    <property type="entry name" value="P_typ_ATPase"/>
</dbReference>